<feature type="transmembrane region" description="Helical" evidence="8">
    <location>
        <begin position="19"/>
        <end position="43"/>
    </location>
</feature>
<comment type="similarity">
    <text evidence="6">Belongs to the ABC-4 integral membrane protein family.</text>
</comment>
<feature type="transmembrane region" description="Helical" evidence="8">
    <location>
        <begin position="794"/>
        <end position="819"/>
    </location>
</feature>
<keyword evidence="5 8" id="KW-0472">Membrane</keyword>
<dbReference type="OrthoDB" id="3561385at2"/>
<evidence type="ECO:0000256" key="1">
    <source>
        <dbReference type="ARBA" id="ARBA00004651"/>
    </source>
</evidence>
<dbReference type="AlphaFoldDB" id="A0A1S1PN90"/>
<dbReference type="Pfam" id="PF12704">
    <property type="entry name" value="MacB_PCD"/>
    <property type="match status" value="1"/>
</dbReference>
<feature type="region of interest" description="Disordered" evidence="7">
    <location>
        <begin position="572"/>
        <end position="597"/>
    </location>
</feature>
<evidence type="ECO:0000256" key="2">
    <source>
        <dbReference type="ARBA" id="ARBA00022475"/>
    </source>
</evidence>
<dbReference type="EMBL" id="MAXA01000243">
    <property type="protein sequence ID" value="OHV22836.1"/>
    <property type="molecule type" value="Genomic_DNA"/>
</dbReference>
<evidence type="ECO:0000256" key="8">
    <source>
        <dbReference type="SAM" id="Phobius"/>
    </source>
</evidence>
<keyword evidence="4 8" id="KW-1133">Transmembrane helix</keyword>
<feature type="transmembrane region" description="Helical" evidence="8">
    <location>
        <begin position="272"/>
        <end position="292"/>
    </location>
</feature>
<keyword evidence="3 8" id="KW-0812">Transmembrane</keyword>
<evidence type="ECO:0000313" key="11">
    <source>
        <dbReference type="EMBL" id="OHV22836.1"/>
    </source>
</evidence>
<keyword evidence="12" id="KW-1185">Reference proteome</keyword>
<feature type="transmembrane region" description="Helical" evidence="8">
    <location>
        <begin position="492"/>
        <end position="514"/>
    </location>
</feature>
<protein>
    <submittedName>
        <fullName evidence="11">Uncharacterized protein</fullName>
    </submittedName>
</protein>
<dbReference type="PANTHER" id="PTHR30572">
    <property type="entry name" value="MEMBRANE COMPONENT OF TRANSPORTER-RELATED"/>
    <property type="match status" value="1"/>
</dbReference>
<organism evidence="11 12">
    <name type="scientific">Parafrankia soli</name>
    <dbReference type="NCBI Taxonomy" id="2599596"/>
    <lineage>
        <taxon>Bacteria</taxon>
        <taxon>Bacillati</taxon>
        <taxon>Actinomycetota</taxon>
        <taxon>Actinomycetes</taxon>
        <taxon>Frankiales</taxon>
        <taxon>Frankiaceae</taxon>
        <taxon>Parafrankia</taxon>
    </lineage>
</organism>
<feature type="transmembrane region" description="Helical" evidence="8">
    <location>
        <begin position="326"/>
        <end position="348"/>
    </location>
</feature>
<gene>
    <name evidence="11" type="ORF">BBK14_24895</name>
</gene>
<evidence type="ECO:0000256" key="5">
    <source>
        <dbReference type="ARBA" id="ARBA00023136"/>
    </source>
</evidence>
<dbReference type="Pfam" id="PF02687">
    <property type="entry name" value="FtsX"/>
    <property type="match status" value="1"/>
</dbReference>
<dbReference type="InterPro" id="IPR050250">
    <property type="entry name" value="Macrolide_Exporter_MacB"/>
</dbReference>
<keyword evidence="2" id="KW-1003">Cell membrane</keyword>
<name>A0A1S1PN90_9ACTN</name>
<sequence length="878" mass="88793">MAVLGAIGMIARSELRRRWAALVALGVLIGMVVAVVAGTAALVRRTATAHDRLERASSVADLQVSYFSDDPELARRVAAIPGVAQAWAGVGMVGRLEDQPSLAYIGIIGGPADHRGLYEPVVVRGHGYDPAEPDEAVLDERAAARWGVGVGDTLRLRLLTPSDFLSFDTGFGTPGGPVLKLTITGLTRMAGENARQMPLAVSPALASRLDPVSTAVMLRLEPGPRTVSAVSTALWRLGDGLARDPLAGEFPALQVSRPATDGDARIAATQRVLVTGLVVFAAVVGVAGLAAAGQAFYRHHAASAHAQRIEAVLGLTGLGRAGARTLAALPAAGLAGVTAAAGPLIAGLLEPLGPLAWVEPHPGYAPHVALVCGAGAAGLLITLLLAGGTAARTGRRPTDPGPLVPRLGMAALAAGAFGPAARFGSSAVSPLPAASSLSPVGSAAASAATGQGGAGSPLARGAACMRGPVWLWIGTAFALGRRRDRSPATRRPAVAGAAIGVTGLVAAATIAAGMNRLVDEPQRYGWNADLEITDARPEIVNRLAADPRVAAVSMLDASTATIEVDAEGRALRAPDPIQGDGPGDAGPGAIGRGDTSPGEDVAVYSLAPKATTRAGPVTSTGAVGWTIFEGVVPRGPNEVVLGPRAAQRFDLGVGNTVSVAANDGGHAVLTVVGIGIGPVPGGERLGESMLVEPATLARVQRTQPLRSALVRAVDPVNPVNLAAALGTEYELDVGRPPTEIANLGGIGRLPALLQTVLAALAVAAAGHAAGTTWRRRHGELAILRTLGFTPSQTARIPLTTSCVSAALAVAVGIPAGMLIGRLVWWEIATATGVSADLAIPVRVLAVLPPAAIAVGLLVAALPAWRAWRLLPGAVLRGE</sequence>
<dbReference type="PANTHER" id="PTHR30572:SF4">
    <property type="entry name" value="ABC TRANSPORTER PERMEASE YTRF"/>
    <property type="match status" value="1"/>
</dbReference>
<feature type="transmembrane region" description="Helical" evidence="8">
    <location>
        <begin position="839"/>
        <end position="861"/>
    </location>
</feature>
<comment type="subcellular location">
    <subcellularLocation>
        <location evidence="1">Cell membrane</location>
        <topology evidence="1">Multi-pass membrane protein</topology>
    </subcellularLocation>
</comment>
<feature type="domain" description="MacB-like periplasmic core" evidence="10">
    <location>
        <begin position="494"/>
        <end position="725"/>
    </location>
</feature>
<evidence type="ECO:0000259" key="9">
    <source>
        <dbReference type="Pfam" id="PF02687"/>
    </source>
</evidence>
<dbReference type="GO" id="GO:0022857">
    <property type="term" value="F:transmembrane transporter activity"/>
    <property type="evidence" value="ECO:0007669"/>
    <property type="project" value="TreeGrafter"/>
</dbReference>
<evidence type="ECO:0000256" key="7">
    <source>
        <dbReference type="SAM" id="MobiDB-lite"/>
    </source>
</evidence>
<reference evidence="12" key="1">
    <citation type="submission" date="2016-07" db="EMBL/GenBank/DDBJ databases">
        <title>Frankia sp. NRRL B-16219 Genome sequencing.</title>
        <authorList>
            <person name="Ghodhbane-Gtari F."/>
            <person name="Swanson E."/>
            <person name="Gueddou A."/>
            <person name="Louati M."/>
            <person name="Nouioui I."/>
            <person name="Hezbri K."/>
            <person name="Abebe-Akele F."/>
            <person name="Simpson S."/>
            <person name="Morris K."/>
            <person name="Thomas K."/>
            <person name="Gtari M."/>
            <person name="Tisa L.S."/>
        </authorList>
    </citation>
    <scope>NUCLEOTIDE SEQUENCE [LARGE SCALE GENOMIC DNA]</scope>
    <source>
        <strain evidence="12">NRRL B-16219</strain>
    </source>
</reference>
<evidence type="ECO:0000259" key="10">
    <source>
        <dbReference type="Pfam" id="PF12704"/>
    </source>
</evidence>
<evidence type="ECO:0000256" key="3">
    <source>
        <dbReference type="ARBA" id="ARBA00022692"/>
    </source>
</evidence>
<dbReference type="Proteomes" id="UP000179769">
    <property type="component" value="Unassembled WGS sequence"/>
</dbReference>
<evidence type="ECO:0000256" key="4">
    <source>
        <dbReference type="ARBA" id="ARBA00022989"/>
    </source>
</evidence>
<comment type="caution">
    <text evidence="11">The sequence shown here is derived from an EMBL/GenBank/DDBJ whole genome shotgun (WGS) entry which is preliminary data.</text>
</comment>
<accession>A0A1S1PN90</accession>
<proteinExistence type="inferred from homology"/>
<feature type="transmembrane region" description="Helical" evidence="8">
    <location>
        <begin position="368"/>
        <end position="391"/>
    </location>
</feature>
<dbReference type="InterPro" id="IPR003838">
    <property type="entry name" value="ABC3_permease_C"/>
</dbReference>
<dbReference type="RefSeq" id="WP_071065951.1">
    <property type="nucleotide sequence ID" value="NZ_MAXA01000243.1"/>
</dbReference>
<evidence type="ECO:0000313" key="12">
    <source>
        <dbReference type="Proteomes" id="UP000179769"/>
    </source>
</evidence>
<feature type="transmembrane region" description="Helical" evidence="8">
    <location>
        <begin position="751"/>
        <end position="773"/>
    </location>
</feature>
<evidence type="ECO:0000256" key="6">
    <source>
        <dbReference type="ARBA" id="ARBA00038076"/>
    </source>
</evidence>
<dbReference type="InterPro" id="IPR025857">
    <property type="entry name" value="MacB_PCD"/>
</dbReference>
<feature type="domain" description="ABC3 transporter permease C-terminal" evidence="9">
    <location>
        <begin position="773"/>
        <end position="868"/>
    </location>
</feature>
<dbReference type="GO" id="GO:0005886">
    <property type="term" value="C:plasma membrane"/>
    <property type="evidence" value="ECO:0007669"/>
    <property type="project" value="UniProtKB-SubCell"/>
</dbReference>
<feature type="compositionally biased region" description="Gly residues" evidence="7">
    <location>
        <begin position="580"/>
        <end position="591"/>
    </location>
</feature>